<keyword evidence="1" id="KW-0472">Membrane</keyword>
<feature type="non-terminal residue" evidence="2">
    <location>
        <position position="72"/>
    </location>
</feature>
<organism evidence="2">
    <name type="scientific">marine metagenome</name>
    <dbReference type="NCBI Taxonomy" id="408172"/>
    <lineage>
        <taxon>unclassified sequences</taxon>
        <taxon>metagenomes</taxon>
        <taxon>ecological metagenomes</taxon>
    </lineage>
</organism>
<protein>
    <submittedName>
        <fullName evidence="2">Uncharacterized protein</fullName>
    </submittedName>
</protein>
<name>A0A382XJ60_9ZZZZ</name>
<accession>A0A382XJ60</accession>
<reference evidence="2" key="1">
    <citation type="submission" date="2018-05" db="EMBL/GenBank/DDBJ databases">
        <authorList>
            <person name="Lanie J.A."/>
            <person name="Ng W.-L."/>
            <person name="Kazmierczak K.M."/>
            <person name="Andrzejewski T.M."/>
            <person name="Davidsen T.M."/>
            <person name="Wayne K.J."/>
            <person name="Tettelin H."/>
            <person name="Glass J.I."/>
            <person name="Rusch D."/>
            <person name="Podicherti R."/>
            <person name="Tsui H.-C.T."/>
            <person name="Winkler M.E."/>
        </authorList>
    </citation>
    <scope>NUCLEOTIDE SEQUENCE</scope>
</reference>
<evidence type="ECO:0000256" key="1">
    <source>
        <dbReference type="SAM" id="Phobius"/>
    </source>
</evidence>
<sequence length="72" mass="7897">MVAIPATILAKEIGKRGTKVSGEFLEKKLGYNFVDLVTKLALFYIIAFLIAKYMEAIIYFQGGLSTVAGFFG</sequence>
<dbReference type="EMBL" id="UINC01168245">
    <property type="protein sequence ID" value="SVD71187.1"/>
    <property type="molecule type" value="Genomic_DNA"/>
</dbReference>
<evidence type="ECO:0000313" key="2">
    <source>
        <dbReference type="EMBL" id="SVD71187.1"/>
    </source>
</evidence>
<gene>
    <name evidence="2" type="ORF">METZ01_LOCUS424041</name>
</gene>
<keyword evidence="1" id="KW-1133">Transmembrane helix</keyword>
<keyword evidence="1" id="KW-0812">Transmembrane</keyword>
<proteinExistence type="predicted"/>
<dbReference type="AlphaFoldDB" id="A0A382XJ60"/>
<feature type="transmembrane region" description="Helical" evidence="1">
    <location>
        <begin position="29"/>
        <end position="51"/>
    </location>
</feature>